<reference evidence="2 3" key="1">
    <citation type="submission" date="2016-04" db="EMBL/GenBank/DDBJ databases">
        <authorList>
            <person name="Chen L."/>
            <person name="Zhuang W."/>
            <person name="Wang G."/>
        </authorList>
    </citation>
    <scope>NUCLEOTIDE SEQUENCE [LARGE SCALE GENOMIC DNA]</scope>
    <source>
        <strain evidence="3">GR20</strain>
    </source>
</reference>
<gene>
    <name evidence="2" type="ORF">A4D02_02005</name>
</gene>
<evidence type="ECO:0000256" key="1">
    <source>
        <dbReference type="SAM" id="Phobius"/>
    </source>
</evidence>
<dbReference type="EMBL" id="LWBO01000001">
    <property type="protein sequence ID" value="OQP55115.1"/>
    <property type="molecule type" value="Genomic_DNA"/>
</dbReference>
<dbReference type="Proteomes" id="UP000192277">
    <property type="component" value="Unassembled WGS sequence"/>
</dbReference>
<name>A0ABX3P7A0_9BACT</name>
<keyword evidence="3" id="KW-1185">Reference proteome</keyword>
<organism evidence="2 3">
    <name type="scientific">Niastella koreensis</name>
    <dbReference type="NCBI Taxonomy" id="354356"/>
    <lineage>
        <taxon>Bacteria</taxon>
        <taxon>Pseudomonadati</taxon>
        <taxon>Bacteroidota</taxon>
        <taxon>Chitinophagia</taxon>
        <taxon>Chitinophagales</taxon>
        <taxon>Chitinophagaceae</taxon>
        <taxon>Niastella</taxon>
    </lineage>
</organism>
<comment type="caution">
    <text evidence="2">The sequence shown here is derived from an EMBL/GenBank/DDBJ whole genome shotgun (WGS) entry which is preliminary data.</text>
</comment>
<evidence type="ECO:0000313" key="2">
    <source>
        <dbReference type="EMBL" id="OQP55115.1"/>
    </source>
</evidence>
<sequence length="69" mass="8076">MKAETNLILYLLTGTTLYVLFACYVGYYYYSLFAKNSIRYPDKKNLKELLKISNPLVVSYHIATEKKEI</sequence>
<keyword evidence="1" id="KW-0812">Transmembrane</keyword>
<keyword evidence="1" id="KW-0472">Membrane</keyword>
<feature type="transmembrane region" description="Helical" evidence="1">
    <location>
        <begin position="7"/>
        <end position="30"/>
    </location>
</feature>
<evidence type="ECO:0000313" key="3">
    <source>
        <dbReference type="Proteomes" id="UP000192277"/>
    </source>
</evidence>
<accession>A0ABX3P7A0</accession>
<proteinExistence type="predicted"/>
<keyword evidence="1" id="KW-1133">Transmembrane helix</keyword>
<dbReference type="PROSITE" id="PS51257">
    <property type="entry name" value="PROKAR_LIPOPROTEIN"/>
    <property type="match status" value="1"/>
</dbReference>
<protein>
    <submittedName>
        <fullName evidence="2">Uncharacterized protein</fullName>
    </submittedName>
</protein>